<protein>
    <submittedName>
        <fullName evidence="1">Uncharacterized protein</fullName>
    </submittedName>
</protein>
<dbReference type="AlphaFoldDB" id="A0A927F4W0"/>
<organism evidence="1 2">
    <name type="scientific">Streptomyces chumphonensis</name>
    <dbReference type="NCBI Taxonomy" id="1214925"/>
    <lineage>
        <taxon>Bacteria</taxon>
        <taxon>Bacillati</taxon>
        <taxon>Actinomycetota</taxon>
        <taxon>Actinomycetes</taxon>
        <taxon>Kitasatosporales</taxon>
        <taxon>Streptomycetaceae</taxon>
        <taxon>Streptomyces</taxon>
    </lineage>
</organism>
<dbReference type="Proteomes" id="UP000632289">
    <property type="component" value="Unassembled WGS sequence"/>
</dbReference>
<sequence length="262" mass="29090">MSEFLHDEATAQRAREVIRKLIAVRDEIAASQSGIAFEGAHQAVAPHAWSWWMFITDSARIVLDEAEKGYGFVVAPVMRNLMNHATALQWLVEGGESALKAVDAYSDEQLIKLIDNVRRVGWEGADGPFEQTVRDAIAARDANPDLAVTKLYNEIKNAETLLTAYGMPEGYVPYRHLSSYTHTSRETARLYLAADGQGGPALRDTPRDSGLNDVLWASVCLIQAGRVMDEILARHPFTQVLDEVSAHLGVPQKLLPQRRKQK</sequence>
<proteinExistence type="predicted"/>
<reference evidence="1" key="1">
    <citation type="submission" date="2020-09" db="EMBL/GenBank/DDBJ databases">
        <title>Secondary metabolite and genome analysis of marine Streptomyces chumphonensis KK1-2T.</title>
        <authorList>
            <person name="Phongsopitanun W."/>
            <person name="Kanchanasin P."/>
            <person name="Pittayakhajonwut P."/>
            <person name="Suwanborirux K."/>
            <person name="Tanasupawat S."/>
        </authorList>
    </citation>
    <scope>NUCLEOTIDE SEQUENCE</scope>
    <source>
        <strain evidence="1">KK1-2</strain>
    </source>
</reference>
<comment type="caution">
    <text evidence="1">The sequence shown here is derived from an EMBL/GenBank/DDBJ whole genome shotgun (WGS) entry which is preliminary data.</text>
</comment>
<gene>
    <name evidence="1" type="ORF">IF129_25105</name>
</gene>
<accession>A0A927F4W0</accession>
<evidence type="ECO:0000313" key="2">
    <source>
        <dbReference type="Proteomes" id="UP000632289"/>
    </source>
</evidence>
<dbReference type="EMBL" id="JACXYU010000021">
    <property type="protein sequence ID" value="MBD3934827.1"/>
    <property type="molecule type" value="Genomic_DNA"/>
</dbReference>
<name>A0A927F4W0_9ACTN</name>
<keyword evidence="2" id="KW-1185">Reference proteome</keyword>
<evidence type="ECO:0000313" key="1">
    <source>
        <dbReference type="EMBL" id="MBD3934827.1"/>
    </source>
</evidence>